<name>A0A8J3SNZ8_9ACTN</name>
<accession>A0A8J3SNZ8</accession>
<organism evidence="1 2">
    <name type="scientific">Planobispora siamensis</name>
    <dbReference type="NCBI Taxonomy" id="936338"/>
    <lineage>
        <taxon>Bacteria</taxon>
        <taxon>Bacillati</taxon>
        <taxon>Actinomycetota</taxon>
        <taxon>Actinomycetes</taxon>
        <taxon>Streptosporangiales</taxon>
        <taxon>Streptosporangiaceae</taxon>
        <taxon>Planobispora</taxon>
    </lineage>
</organism>
<dbReference type="EMBL" id="BOOJ01000057">
    <property type="protein sequence ID" value="GIH95799.1"/>
    <property type="molecule type" value="Genomic_DNA"/>
</dbReference>
<keyword evidence="2" id="KW-1185">Reference proteome</keyword>
<dbReference type="AlphaFoldDB" id="A0A8J3SNZ8"/>
<evidence type="ECO:0000313" key="1">
    <source>
        <dbReference type="EMBL" id="GIH95799.1"/>
    </source>
</evidence>
<protein>
    <recommendedName>
        <fullName evidence="3">FXSXX-COOH protein</fullName>
    </recommendedName>
</protein>
<comment type="caution">
    <text evidence="1">The sequence shown here is derived from an EMBL/GenBank/DDBJ whole genome shotgun (WGS) entry which is preliminary data.</text>
</comment>
<gene>
    <name evidence="1" type="ORF">Psi01_64290</name>
</gene>
<dbReference type="Proteomes" id="UP000619788">
    <property type="component" value="Unassembled WGS sequence"/>
</dbReference>
<evidence type="ECO:0000313" key="2">
    <source>
        <dbReference type="Proteomes" id="UP000619788"/>
    </source>
</evidence>
<dbReference type="RefSeq" id="WP_204067886.1">
    <property type="nucleotide sequence ID" value="NZ_BOOJ01000057.1"/>
</dbReference>
<sequence length="53" mass="5727">MGEHESGSVALVDLEGLSLKDVRELGMPALQKMLQECISRSSGVPYSKFDSSI</sequence>
<reference evidence="1 2" key="1">
    <citation type="submission" date="2021-01" db="EMBL/GenBank/DDBJ databases">
        <title>Whole genome shotgun sequence of Planobispora siamensis NBRC 107568.</title>
        <authorList>
            <person name="Komaki H."/>
            <person name="Tamura T."/>
        </authorList>
    </citation>
    <scope>NUCLEOTIDE SEQUENCE [LARGE SCALE GENOMIC DNA]</scope>
    <source>
        <strain evidence="1 2">NBRC 107568</strain>
    </source>
</reference>
<proteinExistence type="predicted"/>
<evidence type="ECO:0008006" key="3">
    <source>
        <dbReference type="Google" id="ProtNLM"/>
    </source>
</evidence>